<sequence>MVIGLPAHLWKQRSLEVIADVWDSDWFEKILQELRDPRWVRAEYDVHSLNENASDSSDTLKQRRNTLPKSRKDDRHREELVPPVTPGPPPTKLDYSAVGPSKIPIKRKRDSREVAGMEYLVHKRAEKNDSWQVVMNGKEMVRRVDNCIIRKPIEIPSLDSEPSENLAVTQ</sequence>
<reference evidence="2" key="1">
    <citation type="journal article" date="2020" name="Stud. Mycol.">
        <title>101 Dothideomycetes genomes: a test case for predicting lifestyles and emergence of pathogens.</title>
        <authorList>
            <person name="Haridas S."/>
            <person name="Albert R."/>
            <person name="Binder M."/>
            <person name="Bloem J."/>
            <person name="Labutti K."/>
            <person name="Salamov A."/>
            <person name="Andreopoulos B."/>
            <person name="Baker S."/>
            <person name="Barry K."/>
            <person name="Bills G."/>
            <person name="Bluhm B."/>
            <person name="Cannon C."/>
            <person name="Castanera R."/>
            <person name="Culley D."/>
            <person name="Daum C."/>
            <person name="Ezra D."/>
            <person name="Gonzalez J."/>
            <person name="Henrissat B."/>
            <person name="Kuo A."/>
            <person name="Liang C."/>
            <person name="Lipzen A."/>
            <person name="Lutzoni F."/>
            <person name="Magnuson J."/>
            <person name="Mondo S."/>
            <person name="Nolan M."/>
            <person name="Ohm R."/>
            <person name="Pangilinan J."/>
            <person name="Park H.-J."/>
            <person name="Ramirez L."/>
            <person name="Alfaro M."/>
            <person name="Sun H."/>
            <person name="Tritt A."/>
            <person name="Yoshinaga Y."/>
            <person name="Zwiers L.-H."/>
            <person name="Turgeon B."/>
            <person name="Goodwin S."/>
            <person name="Spatafora J."/>
            <person name="Crous P."/>
            <person name="Grigoriev I."/>
        </authorList>
    </citation>
    <scope>NUCLEOTIDE SEQUENCE</scope>
    <source>
        <strain evidence="2">CBS 122367</strain>
    </source>
</reference>
<feature type="compositionally biased region" description="Basic and acidic residues" evidence="1">
    <location>
        <begin position="70"/>
        <end position="80"/>
    </location>
</feature>
<gene>
    <name evidence="2" type="ORF">K458DRAFT_388288</name>
</gene>
<evidence type="ECO:0000313" key="3">
    <source>
        <dbReference type="Proteomes" id="UP000799291"/>
    </source>
</evidence>
<protein>
    <submittedName>
        <fullName evidence="2">Uncharacterized protein</fullName>
    </submittedName>
</protein>
<evidence type="ECO:0000313" key="2">
    <source>
        <dbReference type="EMBL" id="KAF2685408.1"/>
    </source>
</evidence>
<organism evidence="2 3">
    <name type="scientific">Lentithecium fluviatile CBS 122367</name>
    <dbReference type="NCBI Taxonomy" id="1168545"/>
    <lineage>
        <taxon>Eukaryota</taxon>
        <taxon>Fungi</taxon>
        <taxon>Dikarya</taxon>
        <taxon>Ascomycota</taxon>
        <taxon>Pezizomycotina</taxon>
        <taxon>Dothideomycetes</taxon>
        <taxon>Pleosporomycetidae</taxon>
        <taxon>Pleosporales</taxon>
        <taxon>Massarineae</taxon>
        <taxon>Lentitheciaceae</taxon>
        <taxon>Lentithecium</taxon>
    </lineage>
</organism>
<proteinExistence type="predicted"/>
<evidence type="ECO:0000256" key="1">
    <source>
        <dbReference type="SAM" id="MobiDB-lite"/>
    </source>
</evidence>
<name>A0A6G1J4S0_9PLEO</name>
<accession>A0A6G1J4S0</accession>
<dbReference type="Proteomes" id="UP000799291">
    <property type="component" value="Unassembled WGS sequence"/>
</dbReference>
<keyword evidence="3" id="KW-1185">Reference proteome</keyword>
<dbReference type="AlphaFoldDB" id="A0A6G1J4S0"/>
<dbReference type="EMBL" id="MU005579">
    <property type="protein sequence ID" value="KAF2685408.1"/>
    <property type="molecule type" value="Genomic_DNA"/>
</dbReference>
<feature type="region of interest" description="Disordered" evidence="1">
    <location>
        <begin position="51"/>
        <end position="98"/>
    </location>
</feature>